<dbReference type="STRING" id="1688.BCUN_0372"/>
<dbReference type="EMBL" id="JGYV01000001">
    <property type="protein sequence ID" value="KFI65877.1"/>
    <property type="molecule type" value="Genomic_DNA"/>
</dbReference>
<name>A0A087B4C7_9BIFI</name>
<organism evidence="1 2">
    <name type="scientific">Bifidobacterium cuniculi</name>
    <dbReference type="NCBI Taxonomy" id="1688"/>
    <lineage>
        <taxon>Bacteria</taxon>
        <taxon>Bacillati</taxon>
        <taxon>Actinomycetota</taxon>
        <taxon>Actinomycetes</taxon>
        <taxon>Bifidobacteriales</taxon>
        <taxon>Bifidobacteriaceae</taxon>
        <taxon>Bifidobacterium</taxon>
    </lineage>
</organism>
<dbReference type="RefSeq" id="WP_033518464.1">
    <property type="nucleotide sequence ID" value="NZ_JGYV01000001.1"/>
</dbReference>
<accession>A0A087B4C7</accession>
<protein>
    <submittedName>
        <fullName evidence="1">Uncharacterized protein</fullName>
    </submittedName>
</protein>
<gene>
    <name evidence="1" type="ORF">BCUN_0372</name>
</gene>
<evidence type="ECO:0000313" key="1">
    <source>
        <dbReference type="EMBL" id="KFI65877.1"/>
    </source>
</evidence>
<dbReference type="AlphaFoldDB" id="A0A087B4C7"/>
<reference evidence="1 2" key="1">
    <citation type="submission" date="2014-03" db="EMBL/GenBank/DDBJ databases">
        <title>Genomics of Bifidobacteria.</title>
        <authorList>
            <person name="Ventura M."/>
            <person name="Milani C."/>
            <person name="Lugli G.A."/>
        </authorList>
    </citation>
    <scope>NUCLEOTIDE SEQUENCE [LARGE SCALE GENOMIC DNA]</scope>
    <source>
        <strain evidence="1 2">LMG 10738</strain>
    </source>
</reference>
<evidence type="ECO:0000313" key="2">
    <source>
        <dbReference type="Proteomes" id="UP000029067"/>
    </source>
</evidence>
<proteinExistence type="predicted"/>
<sequence>MASYNTETAQIIDADTNLHEYSGGGFISIIDIGERGFVVVGKGCIAPASFDVQKTPEGLVLNWHDATRSGQENERVELDNDDDLRYALCERLGQVASAAYPTVSELCDMMDQQAADGWTFREEDGWIHAEHGGERSHLEASPVYWSDRRWDADRQYMAKMQVIMRYRDDAGWKKSYEFSTAQDAADTIGRLLVDDLADDLADEAA</sequence>
<dbReference type="Proteomes" id="UP000029067">
    <property type="component" value="Unassembled WGS sequence"/>
</dbReference>
<comment type="caution">
    <text evidence="1">The sequence shown here is derived from an EMBL/GenBank/DDBJ whole genome shotgun (WGS) entry which is preliminary data.</text>
</comment>
<keyword evidence="2" id="KW-1185">Reference proteome</keyword>